<dbReference type="Proteomes" id="UP001204151">
    <property type="component" value="Unassembled WGS sequence"/>
</dbReference>
<reference evidence="2 3" key="1">
    <citation type="submission" date="2022-08" db="EMBL/GenBank/DDBJ databases">
        <title>Reclassification of Massilia species as members of the genera Telluria, Duganella, Pseudoduganella, Mokoshia gen. nov. and Zemynaea gen. nov. using orthogonal and non-orthogonal genome-based approaches.</title>
        <authorList>
            <person name="Bowman J.P."/>
        </authorList>
    </citation>
    <scope>NUCLEOTIDE SEQUENCE [LARGE SCALE GENOMIC DNA]</scope>
    <source>
        <strain evidence="2 3">JCM 31316</strain>
    </source>
</reference>
<keyword evidence="3" id="KW-1185">Reference proteome</keyword>
<accession>A0ABT1ZXC7</accession>
<evidence type="ECO:0000313" key="3">
    <source>
        <dbReference type="Proteomes" id="UP001204151"/>
    </source>
</evidence>
<comment type="caution">
    <text evidence="2">The sequence shown here is derived from an EMBL/GenBank/DDBJ whole genome shotgun (WGS) entry which is preliminary data.</text>
</comment>
<evidence type="ECO:0000313" key="2">
    <source>
        <dbReference type="EMBL" id="MCS0584491.1"/>
    </source>
</evidence>
<feature type="region of interest" description="Disordered" evidence="1">
    <location>
        <begin position="1"/>
        <end position="25"/>
    </location>
</feature>
<evidence type="ECO:0000256" key="1">
    <source>
        <dbReference type="SAM" id="MobiDB-lite"/>
    </source>
</evidence>
<sequence length="87" mass="9598">MRDKKDNATFDLPGFEPAPHDDDTVVPSILSADDTAAPKRPRVRRTAPKQEQLMLLDLAHTDATGLPVWKDDPDLDLTGLPIWKPAA</sequence>
<dbReference type="RefSeq" id="WP_258819049.1">
    <property type="nucleotide sequence ID" value="NZ_JANUGW010000022.1"/>
</dbReference>
<dbReference type="EMBL" id="JANUGW010000022">
    <property type="protein sequence ID" value="MCS0584491.1"/>
    <property type="molecule type" value="Genomic_DNA"/>
</dbReference>
<gene>
    <name evidence="2" type="ORF">NX784_23135</name>
</gene>
<name>A0ABT1ZXC7_9BURK</name>
<protein>
    <submittedName>
        <fullName evidence="2">Uncharacterized protein</fullName>
    </submittedName>
</protein>
<organism evidence="2 3">
    <name type="scientific">Massilia pinisoli</name>
    <dbReference type="NCBI Taxonomy" id="1772194"/>
    <lineage>
        <taxon>Bacteria</taxon>
        <taxon>Pseudomonadati</taxon>
        <taxon>Pseudomonadota</taxon>
        <taxon>Betaproteobacteria</taxon>
        <taxon>Burkholderiales</taxon>
        <taxon>Oxalobacteraceae</taxon>
        <taxon>Telluria group</taxon>
        <taxon>Massilia</taxon>
    </lineage>
</organism>
<proteinExistence type="predicted"/>